<dbReference type="AlphaFoldDB" id="A0A0E9M279"/>
<accession>A0A0E9M279</accession>
<organism evidence="2 3">
    <name type="scientific">Geofilum rubicundum JCM 15548</name>
    <dbReference type="NCBI Taxonomy" id="1236989"/>
    <lineage>
        <taxon>Bacteria</taxon>
        <taxon>Pseudomonadati</taxon>
        <taxon>Bacteroidota</taxon>
        <taxon>Bacteroidia</taxon>
        <taxon>Marinilabiliales</taxon>
        <taxon>Marinilabiliaceae</taxon>
        <taxon>Geofilum</taxon>
    </lineage>
</organism>
<proteinExistence type="predicted"/>
<dbReference type="GO" id="GO:0006355">
    <property type="term" value="P:regulation of DNA-templated transcription"/>
    <property type="evidence" value="ECO:0007669"/>
    <property type="project" value="InterPro"/>
</dbReference>
<dbReference type="Gene3D" id="1.10.260.40">
    <property type="entry name" value="lambda repressor-like DNA-binding domains"/>
    <property type="match status" value="1"/>
</dbReference>
<dbReference type="GO" id="GO:0001046">
    <property type="term" value="F:core promoter sequence-specific DNA binding"/>
    <property type="evidence" value="ECO:0007669"/>
    <property type="project" value="TreeGrafter"/>
</dbReference>
<reference evidence="2 3" key="1">
    <citation type="journal article" date="2015" name="Microbes Environ.">
        <title>Distribution and evolution of nitrogen fixation genes in the phylum bacteroidetes.</title>
        <authorList>
            <person name="Inoue J."/>
            <person name="Oshima K."/>
            <person name="Suda W."/>
            <person name="Sakamoto M."/>
            <person name="Iino T."/>
            <person name="Noda S."/>
            <person name="Hongoh Y."/>
            <person name="Hattori M."/>
            <person name="Ohkuma M."/>
        </authorList>
    </citation>
    <scope>NUCLEOTIDE SEQUENCE [LARGE SCALE GENOMIC DNA]</scope>
    <source>
        <strain evidence="2">JCM 15548</strain>
    </source>
</reference>
<protein>
    <submittedName>
        <fullName evidence="2">Helix-turn-helix motif</fullName>
    </submittedName>
</protein>
<keyword evidence="3" id="KW-1185">Reference proteome</keyword>
<dbReference type="PROSITE" id="PS50943">
    <property type="entry name" value="HTH_CROC1"/>
    <property type="match status" value="1"/>
</dbReference>
<dbReference type="SMART" id="SM00530">
    <property type="entry name" value="HTH_XRE"/>
    <property type="match status" value="1"/>
</dbReference>
<dbReference type="PANTHER" id="PTHR40455:SF1">
    <property type="entry name" value="ANTITOXIN HIGA"/>
    <property type="match status" value="1"/>
</dbReference>
<comment type="caution">
    <text evidence="2">The sequence shown here is derived from an EMBL/GenBank/DDBJ whole genome shotgun (WGS) entry which is preliminary data.</text>
</comment>
<dbReference type="OrthoDB" id="1120945at2"/>
<dbReference type="STRING" id="1236989.JCM15548_13999"/>
<dbReference type="PANTHER" id="PTHR40455">
    <property type="entry name" value="ANTITOXIN HIGA"/>
    <property type="match status" value="1"/>
</dbReference>
<dbReference type="EMBL" id="BAZW01000054">
    <property type="protein sequence ID" value="GAO31619.1"/>
    <property type="molecule type" value="Genomic_DNA"/>
</dbReference>
<evidence type="ECO:0000259" key="1">
    <source>
        <dbReference type="PROSITE" id="PS50943"/>
    </source>
</evidence>
<dbReference type="InterPro" id="IPR001387">
    <property type="entry name" value="Cro/C1-type_HTH"/>
</dbReference>
<evidence type="ECO:0000313" key="3">
    <source>
        <dbReference type="Proteomes" id="UP000032900"/>
    </source>
</evidence>
<feature type="domain" description="HTH cro/C1-type" evidence="1">
    <location>
        <begin position="61"/>
        <end position="114"/>
    </location>
</feature>
<dbReference type="Proteomes" id="UP000032900">
    <property type="component" value="Unassembled WGS sequence"/>
</dbReference>
<dbReference type="RefSeq" id="WP_062127830.1">
    <property type="nucleotide sequence ID" value="NZ_BAZW01000054.1"/>
</dbReference>
<dbReference type="InterPro" id="IPR010982">
    <property type="entry name" value="Lambda_DNA-bd_dom_sf"/>
</dbReference>
<dbReference type="InterPro" id="IPR039060">
    <property type="entry name" value="Antitox_HigA"/>
</dbReference>
<dbReference type="SUPFAM" id="SSF47413">
    <property type="entry name" value="lambda repressor-like DNA-binding domains"/>
    <property type="match status" value="1"/>
</dbReference>
<evidence type="ECO:0000313" key="2">
    <source>
        <dbReference type="EMBL" id="GAO31619.1"/>
    </source>
</evidence>
<gene>
    <name evidence="2" type="ORF">JCM15548_13999</name>
</gene>
<sequence length="118" mass="13847">MDIKVIKTEEDYQQALNRLEVIFDASIDSPEGDEAEILSILIEKYEDVHYPIGPPDPIEAIKFRMEQMNMKKSDLAEIIGYKSRVSEIFSKKRKLTLEMIRRLHDKLKIPYETLIADY</sequence>
<name>A0A0E9M279_9BACT</name>
<dbReference type="Pfam" id="PF01381">
    <property type="entry name" value="HTH_3"/>
    <property type="match status" value="1"/>
</dbReference>